<evidence type="ECO:0000313" key="14">
    <source>
        <dbReference type="Proteomes" id="UP000604161"/>
    </source>
</evidence>
<gene>
    <name evidence="10 13" type="primary">ispE</name>
    <name evidence="13" type="ORF">IF202_17075</name>
</gene>
<comment type="pathway">
    <text evidence="10">Isoprenoid biosynthesis; isopentenyl diphosphate biosynthesis via DXP pathway; isopentenyl diphosphate from 1-deoxy-D-xylulose 5-phosphate: step 3/6.</text>
</comment>
<evidence type="ECO:0000256" key="8">
    <source>
        <dbReference type="ARBA" id="ARBA00023229"/>
    </source>
</evidence>
<evidence type="ECO:0000313" key="13">
    <source>
        <dbReference type="EMBL" id="MBD5772747.1"/>
    </source>
</evidence>
<dbReference type="Gene3D" id="3.30.70.890">
    <property type="entry name" value="GHMP kinase, C-terminal domain"/>
    <property type="match status" value="1"/>
</dbReference>
<dbReference type="PANTHER" id="PTHR43527:SF2">
    <property type="entry name" value="4-DIPHOSPHOCYTIDYL-2-C-METHYL-D-ERYTHRITOL KINASE, CHLOROPLASTIC"/>
    <property type="match status" value="1"/>
</dbReference>
<dbReference type="InterPro" id="IPR036554">
    <property type="entry name" value="GHMP_kinase_C_sf"/>
</dbReference>
<dbReference type="GO" id="GO:0050515">
    <property type="term" value="F:4-(cytidine 5'-diphospho)-2-C-methyl-D-erythritol kinase activity"/>
    <property type="evidence" value="ECO:0007669"/>
    <property type="project" value="UniProtKB-EC"/>
</dbReference>
<feature type="binding site" evidence="10">
    <location>
        <begin position="92"/>
        <end position="102"/>
    </location>
    <ligand>
        <name>ATP</name>
        <dbReference type="ChEBI" id="CHEBI:30616"/>
    </ligand>
</feature>
<evidence type="ECO:0000256" key="7">
    <source>
        <dbReference type="ARBA" id="ARBA00022840"/>
    </source>
</evidence>
<organism evidence="13 14">
    <name type="scientific">Marinomonas colpomeniae</name>
    <dbReference type="NCBI Taxonomy" id="2774408"/>
    <lineage>
        <taxon>Bacteria</taxon>
        <taxon>Pseudomonadati</taxon>
        <taxon>Pseudomonadota</taxon>
        <taxon>Gammaproteobacteria</taxon>
        <taxon>Oceanospirillales</taxon>
        <taxon>Oceanospirillaceae</taxon>
        <taxon>Marinomonas</taxon>
    </lineage>
</organism>
<comment type="similarity">
    <text evidence="1 10">Belongs to the GHMP kinase family. IspE subfamily.</text>
</comment>
<evidence type="ECO:0000256" key="6">
    <source>
        <dbReference type="ARBA" id="ARBA00022777"/>
    </source>
</evidence>
<dbReference type="EMBL" id="JACYFC010000010">
    <property type="protein sequence ID" value="MBD5772747.1"/>
    <property type="molecule type" value="Genomic_DNA"/>
</dbReference>
<evidence type="ECO:0000256" key="3">
    <source>
        <dbReference type="ARBA" id="ARBA00017473"/>
    </source>
</evidence>
<dbReference type="PIRSF" id="PIRSF010376">
    <property type="entry name" value="IspE"/>
    <property type="match status" value="1"/>
</dbReference>
<keyword evidence="7 10" id="KW-0067">ATP-binding</keyword>
<keyword evidence="6 10" id="KW-0418">Kinase</keyword>
<reference evidence="13 14" key="1">
    <citation type="submission" date="2020-09" db="EMBL/GenBank/DDBJ databases">
        <title>Marinomonas sp. nov., isolated from the cysticercosis algae of Qingdao, China.</title>
        <authorList>
            <person name="Sun X."/>
        </authorList>
    </citation>
    <scope>NUCLEOTIDE SEQUENCE [LARGE SCALE GENOMIC DNA]</scope>
    <source>
        <strain evidence="13 14">SM2066</strain>
    </source>
</reference>
<dbReference type="Pfam" id="PF08544">
    <property type="entry name" value="GHMP_kinases_C"/>
    <property type="match status" value="1"/>
</dbReference>
<dbReference type="EC" id="2.7.1.148" evidence="2 10"/>
<feature type="domain" description="GHMP kinase N-terminal" evidence="11">
    <location>
        <begin position="63"/>
        <end position="141"/>
    </location>
</feature>
<protein>
    <recommendedName>
        <fullName evidence="3 10">4-diphosphocytidyl-2-C-methyl-D-erythritol kinase</fullName>
        <shortName evidence="10">CMK</shortName>
        <ecNumber evidence="2 10">2.7.1.148</ecNumber>
    </recommendedName>
    <alternativeName>
        <fullName evidence="9 10">4-(cytidine-5'-diphospho)-2-C-methyl-D-erythritol kinase</fullName>
    </alternativeName>
</protein>
<dbReference type="InterPro" id="IPR006204">
    <property type="entry name" value="GHMP_kinase_N_dom"/>
</dbReference>
<evidence type="ECO:0000259" key="11">
    <source>
        <dbReference type="Pfam" id="PF00288"/>
    </source>
</evidence>
<evidence type="ECO:0000256" key="5">
    <source>
        <dbReference type="ARBA" id="ARBA00022741"/>
    </source>
</evidence>
<evidence type="ECO:0000256" key="1">
    <source>
        <dbReference type="ARBA" id="ARBA00009684"/>
    </source>
</evidence>
<dbReference type="SUPFAM" id="SSF54211">
    <property type="entry name" value="Ribosomal protein S5 domain 2-like"/>
    <property type="match status" value="1"/>
</dbReference>
<keyword evidence="14" id="KW-1185">Reference proteome</keyword>
<dbReference type="RefSeq" id="WP_191596130.1">
    <property type="nucleotide sequence ID" value="NZ_JACYFC010000010.1"/>
</dbReference>
<proteinExistence type="inferred from homology"/>
<evidence type="ECO:0000256" key="4">
    <source>
        <dbReference type="ARBA" id="ARBA00022679"/>
    </source>
</evidence>
<comment type="catalytic activity">
    <reaction evidence="10">
        <text>4-CDP-2-C-methyl-D-erythritol + ATP = 4-CDP-2-C-methyl-D-erythritol 2-phosphate + ADP + H(+)</text>
        <dbReference type="Rhea" id="RHEA:18437"/>
        <dbReference type="ChEBI" id="CHEBI:15378"/>
        <dbReference type="ChEBI" id="CHEBI:30616"/>
        <dbReference type="ChEBI" id="CHEBI:57823"/>
        <dbReference type="ChEBI" id="CHEBI:57919"/>
        <dbReference type="ChEBI" id="CHEBI:456216"/>
        <dbReference type="EC" id="2.7.1.148"/>
    </reaction>
</comment>
<dbReference type="InterPro" id="IPR004424">
    <property type="entry name" value="IspE"/>
</dbReference>
<feature type="active site" evidence="10">
    <location>
        <position position="134"/>
    </location>
</feature>
<dbReference type="InterPro" id="IPR013750">
    <property type="entry name" value="GHMP_kinase_C_dom"/>
</dbReference>
<feature type="domain" description="GHMP kinase C-terminal" evidence="12">
    <location>
        <begin position="198"/>
        <end position="258"/>
    </location>
</feature>
<dbReference type="InterPro" id="IPR014721">
    <property type="entry name" value="Ribsml_uS5_D2-typ_fold_subgr"/>
</dbReference>
<keyword evidence="5 10" id="KW-0547">Nucleotide-binding</keyword>
<evidence type="ECO:0000256" key="2">
    <source>
        <dbReference type="ARBA" id="ARBA00012052"/>
    </source>
</evidence>
<dbReference type="InterPro" id="IPR020568">
    <property type="entry name" value="Ribosomal_Su5_D2-typ_SF"/>
</dbReference>
<comment type="caution">
    <text evidence="13">The sequence shown here is derived from an EMBL/GenBank/DDBJ whole genome shotgun (WGS) entry which is preliminary data.</text>
</comment>
<comment type="function">
    <text evidence="10">Catalyzes the phosphorylation of the position 2 hydroxy group of 4-diphosphocytidyl-2C-methyl-D-erythritol.</text>
</comment>
<keyword evidence="4 10" id="KW-0808">Transferase</keyword>
<dbReference type="Pfam" id="PF00288">
    <property type="entry name" value="GHMP_kinases_N"/>
    <property type="match status" value="1"/>
</dbReference>
<dbReference type="NCBIfam" id="TIGR00154">
    <property type="entry name" value="ispE"/>
    <property type="match status" value="1"/>
</dbReference>
<evidence type="ECO:0000256" key="10">
    <source>
        <dbReference type="HAMAP-Rule" id="MF_00061"/>
    </source>
</evidence>
<dbReference type="SUPFAM" id="SSF55060">
    <property type="entry name" value="GHMP Kinase, C-terminal domain"/>
    <property type="match status" value="1"/>
</dbReference>
<evidence type="ECO:0000256" key="9">
    <source>
        <dbReference type="ARBA" id="ARBA00032554"/>
    </source>
</evidence>
<dbReference type="HAMAP" id="MF_00061">
    <property type="entry name" value="IspE"/>
    <property type="match status" value="1"/>
</dbReference>
<name>A0ABR8P5I1_9GAMM</name>
<dbReference type="Proteomes" id="UP000604161">
    <property type="component" value="Unassembled WGS sequence"/>
</dbReference>
<dbReference type="Gene3D" id="3.30.230.10">
    <property type="match status" value="1"/>
</dbReference>
<feature type="active site" evidence="10">
    <location>
        <position position="8"/>
    </location>
</feature>
<sequence>MQLPSPAKLNLFLHITGRRQDGYHELQTIFQFVDLCDTLTFSLTSNNRIEIAPEIKSLPQQENLVYKAAEILIPFKRIESYGIDIILEKQLPMGGGIGGGSSNAATTLLALNTLWECNLPLEKLAELGVTLGADVPVFVMGFSAFAEGVGERLQKVELETPCYLLLKPNCHVSTGQIFTDKYLTRDTPPIRISHALKLGGHNDCLDIVRKYNPEVDEAYLWLKNHGDAKLTGTGACLFLACDNLHHAERIKQSMPKKWQSWICHGCNTSPTHYALNQWIEQNKDEKAK</sequence>
<dbReference type="PANTHER" id="PTHR43527">
    <property type="entry name" value="4-DIPHOSPHOCYTIDYL-2-C-METHYL-D-ERYTHRITOL KINASE, CHLOROPLASTIC"/>
    <property type="match status" value="1"/>
</dbReference>
<evidence type="ECO:0000259" key="12">
    <source>
        <dbReference type="Pfam" id="PF08544"/>
    </source>
</evidence>
<keyword evidence="8 10" id="KW-0414">Isoprene biosynthesis</keyword>
<accession>A0ABR8P5I1</accession>